<gene>
    <name evidence="2" type="ORF">C7B77_12990</name>
</gene>
<dbReference type="Pfam" id="PF14296">
    <property type="entry name" value="O-ag_pol_Wzy"/>
    <property type="match status" value="1"/>
</dbReference>
<dbReference type="InterPro" id="IPR029468">
    <property type="entry name" value="O-ag_pol_Wzy"/>
</dbReference>
<dbReference type="AlphaFoldDB" id="A0A2T1GEV0"/>
<feature type="transmembrane region" description="Helical" evidence="1">
    <location>
        <begin position="275"/>
        <end position="306"/>
    </location>
</feature>
<name>A0A2T1GEV0_9CYAN</name>
<evidence type="ECO:0000313" key="2">
    <source>
        <dbReference type="EMBL" id="PSB56080.1"/>
    </source>
</evidence>
<reference evidence="2 3" key="1">
    <citation type="submission" date="2018-03" db="EMBL/GenBank/DDBJ databases">
        <title>The ancient ancestry and fast evolution of plastids.</title>
        <authorList>
            <person name="Moore K.R."/>
            <person name="Magnabosco C."/>
            <person name="Momper L."/>
            <person name="Gold D.A."/>
            <person name="Bosak T."/>
            <person name="Fournier G.P."/>
        </authorList>
    </citation>
    <scope>NUCLEOTIDE SEQUENCE [LARGE SCALE GENOMIC DNA]</scope>
    <source>
        <strain evidence="2 3">CCALA 037</strain>
    </source>
</reference>
<feature type="transmembrane region" description="Helical" evidence="1">
    <location>
        <begin position="318"/>
        <end position="336"/>
    </location>
</feature>
<feature type="transmembrane region" description="Helical" evidence="1">
    <location>
        <begin position="390"/>
        <end position="408"/>
    </location>
</feature>
<keyword evidence="1" id="KW-1133">Transmembrane helix</keyword>
<dbReference type="Proteomes" id="UP000238937">
    <property type="component" value="Unassembled WGS sequence"/>
</dbReference>
<dbReference type="EMBL" id="PVWO01000146">
    <property type="protein sequence ID" value="PSB56080.1"/>
    <property type="molecule type" value="Genomic_DNA"/>
</dbReference>
<feature type="transmembrane region" description="Helical" evidence="1">
    <location>
        <begin position="451"/>
        <end position="471"/>
    </location>
</feature>
<evidence type="ECO:0000313" key="3">
    <source>
        <dbReference type="Proteomes" id="UP000238937"/>
    </source>
</evidence>
<proteinExistence type="predicted"/>
<feature type="transmembrane region" description="Helical" evidence="1">
    <location>
        <begin position="244"/>
        <end position="263"/>
    </location>
</feature>
<keyword evidence="1" id="KW-0472">Membrane</keyword>
<dbReference type="NCBIfam" id="TIGR04370">
    <property type="entry name" value="glyco_rpt_poly"/>
    <property type="match status" value="1"/>
</dbReference>
<feature type="transmembrane region" description="Helical" evidence="1">
    <location>
        <begin position="44"/>
        <end position="65"/>
    </location>
</feature>
<feature type="transmembrane region" description="Helical" evidence="1">
    <location>
        <begin position="483"/>
        <end position="500"/>
    </location>
</feature>
<feature type="transmembrane region" description="Helical" evidence="1">
    <location>
        <begin position="72"/>
        <end position="93"/>
    </location>
</feature>
<evidence type="ECO:0000256" key="1">
    <source>
        <dbReference type="SAM" id="Phobius"/>
    </source>
</evidence>
<keyword evidence="1" id="KW-0812">Transmembrane</keyword>
<feature type="transmembrane region" description="Helical" evidence="1">
    <location>
        <begin position="506"/>
        <end position="525"/>
    </location>
</feature>
<dbReference type="OrthoDB" id="568737at2"/>
<evidence type="ECO:0008006" key="4">
    <source>
        <dbReference type="Google" id="ProtNLM"/>
    </source>
</evidence>
<accession>A0A2T1GEV0</accession>
<organism evidence="2 3">
    <name type="scientific">Chamaesiphon polymorphus CCALA 037</name>
    <dbReference type="NCBI Taxonomy" id="2107692"/>
    <lineage>
        <taxon>Bacteria</taxon>
        <taxon>Bacillati</taxon>
        <taxon>Cyanobacteriota</taxon>
        <taxon>Cyanophyceae</taxon>
        <taxon>Gomontiellales</taxon>
        <taxon>Chamaesiphonaceae</taxon>
        <taxon>Chamaesiphon</taxon>
    </lineage>
</organism>
<feature type="transmembrane region" description="Helical" evidence="1">
    <location>
        <begin position="113"/>
        <end position="134"/>
    </location>
</feature>
<feature type="transmembrane region" description="Helical" evidence="1">
    <location>
        <begin position="9"/>
        <end position="32"/>
    </location>
</feature>
<comment type="caution">
    <text evidence="2">The sequence shown here is derived from an EMBL/GenBank/DDBJ whole genome shotgun (WGS) entry which is preliminary data.</text>
</comment>
<keyword evidence="3" id="KW-1185">Reference proteome</keyword>
<protein>
    <recommendedName>
        <fullName evidence="4">O-antigen polysaccharide polymerase Wzy</fullName>
    </recommendedName>
</protein>
<dbReference type="RefSeq" id="WP_106305196.1">
    <property type="nucleotide sequence ID" value="NZ_PVWO01000146.1"/>
</dbReference>
<sequence>MVRKDKNNWLVMLTQSYILIGLLIFGLVYAASPSGFLLSVDTSFQLMCQLFLGLVIWSFASWYLVTKRLFDPYVLFLLSAIIFNGGQIILEVFQLNEKGFLANTFSVADGLQIVYIVTLSIATMHFGALLCVVLDRRQSESSKFLEFLNRGGATDPYTRLGLDPSAQPSGLLSSSLTGGRSSFHTKNTTLFRSSIIPASTALMVGQILLYLSIIPVMVVAIGAIQVARSGGYASLYEQQAVTGAAASVQIIADFIFPGVFLTIAGAQRKPRLRIFAVICILLYTCAKLTIGTRGAAVMPLLAMLWLWDSVVRPIPRSLLAAVSALMLLVVFPLVGATRNEVAGVDVFSIDFITKTLTGIDNPLVASISEMGFSATTIGWTIDLVPNVRPFAAGMTYLVGILVLIPNVFSAGRHPALTMSGYDIPDFWLVGELDREFAQRGGSFGFSFISEAYLNFGWFGIIFMGLLGFGFAKLVQWALRERDPIKMATIAIFVSFFLFYPRGSSEMVFRPFVWYCLFPYLWMRWLSKLNPNRVKGLLNALRKGKK</sequence>
<feature type="transmembrane region" description="Helical" evidence="1">
    <location>
        <begin position="201"/>
        <end position="224"/>
    </location>
</feature>